<feature type="transmembrane region" description="Helical" evidence="1">
    <location>
        <begin position="53"/>
        <end position="73"/>
    </location>
</feature>
<accession>A0AAU7BJW9</accession>
<sequence>MLALVVVAGLACRQGDVYVLTLAGVAALALLTRQRRRYERGLAMLQAERGQPAPWGVLALGCVVWLMALAGLCRLAKGG</sequence>
<evidence type="ECO:0000313" key="2">
    <source>
        <dbReference type="EMBL" id="XBG32779.1"/>
    </source>
</evidence>
<keyword evidence="1" id="KW-0812">Transmembrane</keyword>
<reference evidence="2" key="1">
    <citation type="journal article" date="2019" name="Microbiol. Resour. Announc.">
        <title>Draft Genome Sequences of Five Environmental Bacterial Isolates That Degrade Polyethylene Terephthalate Plastic.</title>
        <authorList>
            <person name="Leon-Zayas R."/>
            <person name="Roberts C."/>
            <person name="Vague M."/>
            <person name="Mellies J.L."/>
        </authorList>
    </citation>
    <scope>NUCLEOTIDE SEQUENCE</scope>
    <source>
        <strain evidence="2">13.2</strain>
    </source>
</reference>
<organism evidence="2">
    <name type="scientific">Pseudomonas sp. 13.2</name>
    <dbReference type="NCBI Taxonomy" id="3144665"/>
    <lineage>
        <taxon>Bacteria</taxon>
        <taxon>Pseudomonadati</taxon>
        <taxon>Pseudomonadota</taxon>
        <taxon>Gammaproteobacteria</taxon>
        <taxon>Pseudomonadales</taxon>
        <taxon>Pseudomonadaceae</taxon>
        <taxon>Pseudomonas</taxon>
    </lineage>
</organism>
<dbReference type="AlphaFoldDB" id="A0AAU7BJW9"/>
<name>A0AAU7BJW9_9PSED</name>
<reference evidence="2" key="2">
    <citation type="submission" date="2024-05" db="EMBL/GenBank/DDBJ databases">
        <authorList>
            <person name="Mellies J."/>
            <person name="Newton I."/>
        </authorList>
    </citation>
    <scope>NUCLEOTIDE SEQUENCE</scope>
    <source>
        <strain evidence="2">13.2</strain>
    </source>
</reference>
<gene>
    <name evidence="2" type="ORF">ABH853_06830</name>
</gene>
<evidence type="ECO:0000256" key="1">
    <source>
        <dbReference type="SAM" id="Phobius"/>
    </source>
</evidence>
<keyword evidence="1" id="KW-0472">Membrane</keyword>
<dbReference type="EMBL" id="CP157179">
    <property type="protein sequence ID" value="XBG32779.1"/>
    <property type="molecule type" value="Genomic_DNA"/>
</dbReference>
<protein>
    <submittedName>
        <fullName evidence="2">Uncharacterized protein</fullName>
    </submittedName>
</protein>
<proteinExistence type="predicted"/>
<keyword evidence="1" id="KW-1133">Transmembrane helix</keyword>